<evidence type="ECO:0000256" key="1">
    <source>
        <dbReference type="ARBA" id="ARBA00004141"/>
    </source>
</evidence>
<evidence type="ECO:0000313" key="11">
    <source>
        <dbReference type="Proteomes" id="UP001347796"/>
    </source>
</evidence>
<evidence type="ECO:0000256" key="3">
    <source>
        <dbReference type="ARBA" id="ARBA00022692"/>
    </source>
</evidence>
<evidence type="ECO:0000313" key="10">
    <source>
        <dbReference type="EMBL" id="KAK6189937.1"/>
    </source>
</evidence>
<evidence type="ECO:0000259" key="8">
    <source>
        <dbReference type="SMART" id="SM00225"/>
    </source>
</evidence>
<keyword evidence="6" id="KW-0472">Membrane</keyword>
<name>A0AAN8K523_PATCE</name>
<keyword evidence="5" id="KW-0406">Ion transport</keyword>
<dbReference type="GO" id="GO:0005249">
    <property type="term" value="F:voltage-gated potassium channel activity"/>
    <property type="evidence" value="ECO:0007669"/>
    <property type="project" value="InterPro"/>
</dbReference>
<dbReference type="PANTHER" id="PTHR11537:SF254">
    <property type="entry name" value="POTASSIUM VOLTAGE-GATED CHANNEL PROTEIN SHAB"/>
    <property type="match status" value="1"/>
</dbReference>
<dbReference type="CDD" id="cd18317">
    <property type="entry name" value="BTB_POZ_Kv"/>
    <property type="match status" value="1"/>
</dbReference>
<dbReference type="Pfam" id="PF02214">
    <property type="entry name" value="BTB_2"/>
    <property type="match status" value="1"/>
</dbReference>
<gene>
    <name evidence="10" type="ORF">SNE40_001898</name>
    <name evidence="9" type="ORF">SNE40_006916</name>
</gene>
<keyword evidence="7" id="KW-0407">Ion channel</keyword>
<dbReference type="SMART" id="SM00225">
    <property type="entry name" value="BTB"/>
    <property type="match status" value="1"/>
</dbReference>
<comment type="caution">
    <text evidence="10">The sequence shown here is derived from an EMBL/GenBank/DDBJ whole genome shotgun (WGS) entry which is preliminary data.</text>
</comment>
<dbReference type="InterPro" id="IPR003131">
    <property type="entry name" value="T1-type_BTB"/>
</dbReference>
<dbReference type="EMBL" id="JAZGQO010000006">
    <property type="protein sequence ID" value="KAK6184446.1"/>
    <property type="molecule type" value="Genomic_DNA"/>
</dbReference>
<proteinExistence type="predicted"/>
<dbReference type="PANTHER" id="PTHR11537">
    <property type="entry name" value="VOLTAGE-GATED POTASSIUM CHANNEL"/>
    <property type="match status" value="1"/>
</dbReference>
<sequence length="185" mass="21029">MPFLTSRDQHSSELPVTDLTVDTTERVTLNIGGKRFVTSKFSLLNIPTTKLGKLSKSDPSYDPKNDEYFFDRNPKIVQCILDLHRTGDLHLPGNVCSTGVKAELEFWNVPEDYIAECCWKTYSLQNQDLKIAAIIDQQMGQNESQETNPSKPSIREKLWLTMEQPSHSFNAKVGTVISLEYFVRA</sequence>
<accession>A0AAN8K523</accession>
<evidence type="ECO:0000256" key="6">
    <source>
        <dbReference type="ARBA" id="ARBA00023136"/>
    </source>
</evidence>
<keyword evidence="2" id="KW-0813">Transport</keyword>
<dbReference type="InterPro" id="IPR028325">
    <property type="entry name" value="VG_K_chnl"/>
</dbReference>
<protein>
    <recommendedName>
        <fullName evidence="8">BTB domain-containing protein</fullName>
    </recommendedName>
</protein>
<dbReference type="PRINTS" id="PR01498">
    <property type="entry name" value="SHAWCHANNEL"/>
</dbReference>
<dbReference type="GO" id="GO:0001508">
    <property type="term" value="P:action potential"/>
    <property type="evidence" value="ECO:0007669"/>
    <property type="project" value="TreeGrafter"/>
</dbReference>
<dbReference type="AlphaFoldDB" id="A0AAN8K523"/>
<dbReference type="EMBL" id="JAZGQO010000002">
    <property type="protein sequence ID" value="KAK6189937.1"/>
    <property type="molecule type" value="Genomic_DNA"/>
</dbReference>
<evidence type="ECO:0000313" key="9">
    <source>
        <dbReference type="EMBL" id="KAK6184446.1"/>
    </source>
</evidence>
<keyword evidence="4" id="KW-1133">Transmembrane helix</keyword>
<evidence type="ECO:0000256" key="7">
    <source>
        <dbReference type="ARBA" id="ARBA00023303"/>
    </source>
</evidence>
<reference evidence="10 11" key="1">
    <citation type="submission" date="2024-01" db="EMBL/GenBank/DDBJ databases">
        <title>The genome of the rayed Mediterranean limpet Patella caerulea (Linnaeus, 1758).</title>
        <authorList>
            <person name="Anh-Thu Weber A."/>
            <person name="Halstead-Nussloch G."/>
        </authorList>
    </citation>
    <scope>NUCLEOTIDE SEQUENCE [LARGE SCALE GENOMIC DNA]</scope>
    <source>
        <strain evidence="10">AATW-2023a</strain>
        <tissue evidence="10">Whole specimen</tissue>
    </source>
</reference>
<dbReference type="PRINTS" id="PR00169">
    <property type="entry name" value="KCHANNEL"/>
</dbReference>
<dbReference type="Gene3D" id="3.30.710.10">
    <property type="entry name" value="Potassium Channel Kv1.1, Chain A"/>
    <property type="match status" value="1"/>
</dbReference>
<evidence type="ECO:0000256" key="5">
    <source>
        <dbReference type="ARBA" id="ARBA00023065"/>
    </source>
</evidence>
<keyword evidence="3" id="KW-0812">Transmembrane</keyword>
<dbReference type="InterPro" id="IPR011333">
    <property type="entry name" value="SKP1/BTB/POZ_sf"/>
</dbReference>
<dbReference type="Proteomes" id="UP001347796">
    <property type="component" value="Unassembled WGS sequence"/>
</dbReference>
<evidence type="ECO:0000256" key="4">
    <source>
        <dbReference type="ARBA" id="ARBA00022989"/>
    </source>
</evidence>
<comment type="subcellular location">
    <subcellularLocation>
        <location evidence="1">Membrane</location>
        <topology evidence="1">Multi-pass membrane protein</topology>
    </subcellularLocation>
</comment>
<dbReference type="InterPro" id="IPR003974">
    <property type="entry name" value="K_chnl_volt-dep_Kv3"/>
</dbReference>
<dbReference type="GO" id="GO:0008076">
    <property type="term" value="C:voltage-gated potassium channel complex"/>
    <property type="evidence" value="ECO:0007669"/>
    <property type="project" value="InterPro"/>
</dbReference>
<feature type="domain" description="BTB" evidence="8">
    <location>
        <begin position="25"/>
        <end position="124"/>
    </location>
</feature>
<dbReference type="SUPFAM" id="SSF54695">
    <property type="entry name" value="POZ domain"/>
    <property type="match status" value="1"/>
</dbReference>
<evidence type="ECO:0000256" key="2">
    <source>
        <dbReference type="ARBA" id="ARBA00022448"/>
    </source>
</evidence>
<dbReference type="InterPro" id="IPR000210">
    <property type="entry name" value="BTB/POZ_dom"/>
</dbReference>
<keyword evidence="11" id="KW-1185">Reference proteome</keyword>
<organism evidence="10 11">
    <name type="scientific">Patella caerulea</name>
    <name type="common">Rayed Mediterranean limpet</name>
    <dbReference type="NCBI Taxonomy" id="87958"/>
    <lineage>
        <taxon>Eukaryota</taxon>
        <taxon>Metazoa</taxon>
        <taxon>Spiralia</taxon>
        <taxon>Lophotrochozoa</taxon>
        <taxon>Mollusca</taxon>
        <taxon>Gastropoda</taxon>
        <taxon>Patellogastropoda</taxon>
        <taxon>Patelloidea</taxon>
        <taxon>Patellidae</taxon>
        <taxon>Patella</taxon>
    </lineage>
</organism>
<dbReference type="GO" id="GO:0051260">
    <property type="term" value="P:protein homooligomerization"/>
    <property type="evidence" value="ECO:0007669"/>
    <property type="project" value="InterPro"/>
</dbReference>